<evidence type="ECO:0000259" key="3">
    <source>
        <dbReference type="Pfam" id="PF20155"/>
    </source>
</evidence>
<feature type="compositionally biased region" description="Low complexity" evidence="2">
    <location>
        <begin position="680"/>
        <end position="693"/>
    </location>
</feature>
<dbReference type="AlphaFoldDB" id="A0AAW6S0E7"/>
<comment type="caution">
    <text evidence="4">The sequence shown here is derived from an EMBL/GenBank/DDBJ whole genome shotgun (WGS) entry which is preliminary data.</text>
</comment>
<protein>
    <submittedName>
        <fullName evidence="4">Tape measure protein</fullName>
    </submittedName>
</protein>
<gene>
    <name evidence="4" type="ORF">N7566_17455</name>
</gene>
<evidence type="ECO:0000256" key="2">
    <source>
        <dbReference type="SAM" id="MobiDB-lite"/>
    </source>
</evidence>
<sequence length="1177" mass="127643">MTGSLGVLTLDLVAKTVNFEQPLKKAEQQATSSSKSIVVSMERVEQQSEETSKAIGTFGNILKTSLAAVSVGSIVRIADEYTQTAARISQATKSAEEYDLVQKHLYNTANSTFRSLKEAQEVYLATSGGLQELGYRTEQILAISDSLSFSFVHNATAADKAQAAMDAYGKVLDKGKVEADGWFSLMVAAPNILNDVANATGKSTAEIRKLGAEGKLTASDLHKGLLLSADANKALADAMVNSAADGAQKLSNAVSRVVGELNRGTGATGVFADGLGIIADNIDIVAGGGAVVAVGYLTTAIASKTVALKEDIAASVVARQTTVAETAAQVQATGVEALRQKQLLALSVSELNQARASYNAATTASARAAAVQRLTAAEIAYELQVKRSTVATDVYTASQARLATAGRMSMGALLGPVGLGVAVATVATGYLMMRDNTEKATDSLASQIPAVRDLTVEYQKLNEQQLITERVKIKNSMAENRDEIKATIKALGELQVTWDLGLDVSKWKKYNSILEDLKNGAISGNEALAEFNKLGLSSNIIEDIAGLTTQLDQSKAALDKNTQAAGIVNNQLNNTKNAANGASGAVRDKASAMTIDAANTRDAAAANREYSTSLGNKLWDETFKNEVIKRGKSAEEANLLLEAYRENEKQGIQGVTGEQKKLISQIEDQRKIAESRNKLASETAKTARASAKASETEGKRLAEQNRRAAEEIAQLKYDIAYRYSNREVQLQYDLEKEKSEIRKAFSGSSAEMEKYLSWAQKKHDAEKQLYEIELGYELYAFKMTEEQKLNIQREIENRRIGLMAESFAGERETRRKALNEEHERNVAWARLEQQQRISDAGESLRTDMQNLEIRYDYERRRIELNSELAKEEQQQLIALSLAAQDAEKRENLKTVTAAWGGSYADMTGTREEYSLNQTRFSRLDESQDVFDAQMSLAETATEREAIWQAHHERMQMIETDYQVSSMQLQLNYGQQMTSSMSTIMGAIFGEKSKAFAVSFAVEKAFAVSQAALALGQNIAQASAIGFPQNIPMIAGAFAQGAQIASIISSVVAPTGYATGGPIVGKGTGTSDEIPIMASNGEYMMRYAAAQKIGQPALNYMNRYGELPQTQNTGLTPRVGTGLSEQNLQQNKMSQSINLNPSFVIVDERESLSDYLFSPDGTKAFVKFFKRNKAALGV</sequence>
<evidence type="ECO:0000256" key="1">
    <source>
        <dbReference type="SAM" id="Coils"/>
    </source>
</evidence>
<evidence type="ECO:0000313" key="4">
    <source>
        <dbReference type="EMBL" id="MDG9788737.1"/>
    </source>
</evidence>
<dbReference type="EMBL" id="JAOECG010000048">
    <property type="protein sequence ID" value="MDG9788737.1"/>
    <property type="molecule type" value="Genomic_DNA"/>
</dbReference>
<reference evidence="4" key="1">
    <citation type="submission" date="2022-09" db="EMBL/GenBank/DDBJ databases">
        <title>Intensive care unit water sources are persistently colonized with multi-drug resistant bacteria and are the site of extensive horizontal gene transfer of antibiotic resistance genes.</title>
        <authorList>
            <person name="Diorio-Toth L."/>
        </authorList>
    </citation>
    <scope>NUCLEOTIDE SEQUENCE</scope>
    <source>
        <strain evidence="4">GD04065</strain>
    </source>
</reference>
<dbReference type="NCBIfam" id="TIGR02675">
    <property type="entry name" value="tape_meas_nterm"/>
    <property type="match status" value="1"/>
</dbReference>
<proteinExistence type="predicted"/>
<keyword evidence="1" id="KW-0175">Coiled coil</keyword>
<organism evidence="4 5">
    <name type="scientific">Acinetobacter johnsonii</name>
    <dbReference type="NCBI Taxonomy" id="40214"/>
    <lineage>
        <taxon>Bacteria</taxon>
        <taxon>Pseudomonadati</taxon>
        <taxon>Pseudomonadota</taxon>
        <taxon>Gammaproteobacteria</taxon>
        <taxon>Moraxellales</taxon>
        <taxon>Moraxellaceae</taxon>
        <taxon>Acinetobacter</taxon>
    </lineage>
</organism>
<feature type="region of interest" description="Disordered" evidence="2">
    <location>
        <begin position="677"/>
        <end position="702"/>
    </location>
</feature>
<dbReference type="Pfam" id="PF20155">
    <property type="entry name" value="TMP_3"/>
    <property type="match status" value="1"/>
</dbReference>
<dbReference type="InterPro" id="IPR013491">
    <property type="entry name" value="Tape_meas_N"/>
</dbReference>
<accession>A0AAW6S0E7</accession>
<name>A0AAW6S0E7_ACIJO</name>
<dbReference type="Proteomes" id="UP001157887">
    <property type="component" value="Unassembled WGS sequence"/>
</dbReference>
<dbReference type="RefSeq" id="WP_279662190.1">
    <property type="nucleotide sequence ID" value="NZ_JAOECG010000048.1"/>
</dbReference>
<evidence type="ECO:0000313" key="5">
    <source>
        <dbReference type="Proteomes" id="UP001157887"/>
    </source>
</evidence>
<feature type="coiled-coil region" evidence="1">
    <location>
        <begin position="854"/>
        <end position="889"/>
    </location>
</feature>
<feature type="domain" description="Tape measure protein N-terminal" evidence="3">
    <location>
        <begin position="73"/>
        <end position="262"/>
    </location>
</feature>